<evidence type="ECO:0000313" key="3">
    <source>
        <dbReference type="Proteomes" id="UP000315440"/>
    </source>
</evidence>
<dbReference type="InterPro" id="IPR014995">
    <property type="entry name" value="DUF1844"/>
</dbReference>
<name>A0A5C5ZMC1_9BACT</name>
<evidence type="ECO:0000256" key="1">
    <source>
        <dbReference type="SAM" id="MobiDB-lite"/>
    </source>
</evidence>
<gene>
    <name evidence="2" type="ORF">Mal64_20870</name>
</gene>
<comment type="caution">
    <text evidence="2">The sequence shown here is derived from an EMBL/GenBank/DDBJ whole genome shotgun (WGS) entry which is preliminary data.</text>
</comment>
<sequence length="146" mass="15353">MSEDKPKIIIDEDWKSQVEAEREAAKAGEPGASAPGGSNQPTDATPPAAEAAGSPDGAQDDDPPMPPASLPMLVSSLATEALMALGQIPHPMTGETIARPNLAKYLIDMVAMLKEKTADAAEPEEAQAIEDILHQLRMAFVAVQKK</sequence>
<feature type="region of interest" description="Disordered" evidence="1">
    <location>
        <begin position="1"/>
        <end position="72"/>
    </location>
</feature>
<accession>A0A5C5ZMC1</accession>
<feature type="compositionally biased region" description="Low complexity" evidence="1">
    <location>
        <begin position="27"/>
        <end position="52"/>
    </location>
</feature>
<dbReference type="Pfam" id="PF08899">
    <property type="entry name" value="DUF1844"/>
    <property type="match status" value="1"/>
</dbReference>
<proteinExistence type="predicted"/>
<dbReference type="OrthoDB" id="9799618at2"/>
<dbReference type="AlphaFoldDB" id="A0A5C5ZMC1"/>
<dbReference type="Proteomes" id="UP000315440">
    <property type="component" value="Unassembled WGS sequence"/>
</dbReference>
<evidence type="ECO:0008006" key="4">
    <source>
        <dbReference type="Google" id="ProtNLM"/>
    </source>
</evidence>
<reference evidence="2 3" key="1">
    <citation type="submission" date="2019-02" db="EMBL/GenBank/DDBJ databases">
        <title>Deep-cultivation of Planctomycetes and their phenomic and genomic characterization uncovers novel biology.</title>
        <authorList>
            <person name="Wiegand S."/>
            <person name="Jogler M."/>
            <person name="Boedeker C."/>
            <person name="Pinto D."/>
            <person name="Vollmers J."/>
            <person name="Rivas-Marin E."/>
            <person name="Kohn T."/>
            <person name="Peeters S.H."/>
            <person name="Heuer A."/>
            <person name="Rast P."/>
            <person name="Oberbeckmann S."/>
            <person name="Bunk B."/>
            <person name="Jeske O."/>
            <person name="Meyerdierks A."/>
            <person name="Storesund J.E."/>
            <person name="Kallscheuer N."/>
            <person name="Luecker S."/>
            <person name="Lage O.M."/>
            <person name="Pohl T."/>
            <person name="Merkel B.J."/>
            <person name="Hornburger P."/>
            <person name="Mueller R.-W."/>
            <person name="Bruemmer F."/>
            <person name="Labrenz M."/>
            <person name="Spormann A.M."/>
            <person name="Op Den Camp H."/>
            <person name="Overmann J."/>
            <person name="Amann R."/>
            <person name="Jetten M.S.M."/>
            <person name="Mascher T."/>
            <person name="Medema M.H."/>
            <person name="Devos D.P."/>
            <person name="Kaster A.-K."/>
            <person name="Ovreas L."/>
            <person name="Rohde M."/>
            <person name="Galperin M.Y."/>
            <person name="Jogler C."/>
        </authorList>
    </citation>
    <scope>NUCLEOTIDE SEQUENCE [LARGE SCALE GENOMIC DNA]</scope>
    <source>
        <strain evidence="2 3">Mal64</strain>
    </source>
</reference>
<dbReference type="RefSeq" id="WP_146399798.1">
    <property type="nucleotide sequence ID" value="NZ_SJPQ01000002.1"/>
</dbReference>
<protein>
    <recommendedName>
        <fullName evidence="4">DUF1844 domain-containing protein</fullName>
    </recommendedName>
</protein>
<evidence type="ECO:0000313" key="2">
    <source>
        <dbReference type="EMBL" id="TWT88602.1"/>
    </source>
</evidence>
<feature type="compositionally biased region" description="Basic and acidic residues" evidence="1">
    <location>
        <begin position="1"/>
        <end position="26"/>
    </location>
</feature>
<dbReference type="EMBL" id="SJPQ01000002">
    <property type="protein sequence ID" value="TWT88602.1"/>
    <property type="molecule type" value="Genomic_DNA"/>
</dbReference>
<organism evidence="2 3">
    <name type="scientific">Pseudobythopirellula maris</name>
    <dbReference type="NCBI Taxonomy" id="2527991"/>
    <lineage>
        <taxon>Bacteria</taxon>
        <taxon>Pseudomonadati</taxon>
        <taxon>Planctomycetota</taxon>
        <taxon>Planctomycetia</taxon>
        <taxon>Pirellulales</taxon>
        <taxon>Lacipirellulaceae</taxon>
        <taxon>Pseudobythopirellula</taxon>
    </lineage>
</organism>
<keyword evidence="3" id="KW-1185">Reference proteome</keyword>